<dbReference type="InterPro" id="IPR052336">
    <property type="entry name" value="MlaD_Phospholipid_Transporter"/>
</dbReference>
<accession>A0ABU4VPJ1</accession>
<dbReference type="InterPro" id="IPR003399">
    <property type="entry name" value="Mce/MlaD"/>
</dbReference>
<dbReference type="PANTHER" id="PTHR33371:SF4">
    <property type="entry name" value="INTERMEMBRANE PHOSPHOLIPID TRANSPORT SYSTEM BINDING PROTEIN MLAD"/>
    <property type="match status" value="1"/>
</dbReference>
<name>A0ABU4VPJ1_9ACTN</name>
<dbReference type="PANTHER" id="PTHR33371">
    <property type="entry name" value="INTERMEMBRANE PHOSPHOLIPID TRANSPORT SYSTEM BINDING PROTEIN MLAD-RELATED"/>
    <property type="match status" value="1"/>
</dbReference>
<feature type="domain" description="Mce/MlaD" evidence="2">
    <location>
        <begin position="42"/>
        <end position="121"/>
    </location>
</feature>
<evidence type="ECO:0000313" key="3">
    <source>
        <dbReference type="EMBL" id="MDX8153776.1"/>
    </source>
</evidence>
<dbReference type="EMBL" id="JAXAVX010000020">
    <property type="protein sequence ID" value="MDX8153776.1"/>
    <property type="molecule type" value="Genomic_DNA"/>
</dbReference>
<proteinExistence type="predicted"/>
<dbReference type="Pfam" id="PF02470">
    <property type="entry name" value="MlaD"/>
    <property type="match status" value="1"/>
</dbReference>
<keyword evidence="1" id="KW-0812">Transmembrane</keyword>
<sequence>MRRAIREHARPVAVILLLALAGSGVALFVLVKQRLPVPFRDTYDVRVVVPSADGVAPGLGQSVDVSGVRVGSIAEARIVGRNAELTLRIDRGKLPRVHRDARADLRPITPLKDMQLDLDPGTERAPVLGEDERLPLERSSSPVPLADLLSQLDVDTRGFLVGLLDGVGRGTRDRAPDMRRLLLLLGPTSADVGAVAREVDGRRAELARLVSNVAAVTRAGAADGKLAEVVANAERTLSAVAAEDRPLRASLDRLPGTLRRASSTIGSVGRLSDELRRTSDALLPEVRRLPATLRSTQPFMRSLTGAMRRDIRPLVQAAQPLAGQLQPAVRNVMALTPDLSRVAQTTNYVLNEIGYNPPGKEEGMLFWLAWFAQNWNSSASTADAHGGILRVALNVNCQQMTQVVDLAPLFRLLTGTSQICPAS</sequence>
<dbReference type="RefSeq" id="WP_319955925.1">
    <property type="nucleotide sequence ID" value="NZ_JAXAVX010000020.1"/>
</dbReference>
<evidence type="ECO:0000256" key="1">
    <source>
        <dbReference type="SAM" id="Phobius"/>
    </source>
</evidence>
<feature type="transmembrane region" description="Helical" evidence="1">
    <location>
        <begin position="12"/>
        <end position="31"/>
    </location>
</feature>
<keyword evidence="4" id="KW-1185">Reference proteome</keyword>
<keyword evidence="1" id="KW-0472">Membrane</keyword>
<keyword evidence="1" id="KW-1133">Transmembrane helix</keyword>
<evidence type="ECO:0000313" key="4">
    <source>
        <dbReference type="Proteomes" id="UP001277761"/>
    </source>
</evidence>
<organism evidence="3 4">
    <name type="scientific">Patulibacter brassicae</name>
    <dbReference type="NCBI Taxonomy" id="1705717"/>
    <lineage>
        <taxon>Bacteria</taxon>
        <taxon>Bacillati</taxon>
        <taxon>Actinomycetota</taxon>
        <taxon>Thermoleophilia</taxon>
        <taxon>Solirubrobacterales</taxon>
        <taxon>Patulibacteraceae</taxon>
        <taxon>Patulibacter</taxon>
    </lineage>
</organism>
<gene>
    <name evidence="3" type="ORF">SK069_19420</name>
</gene>
<evidence type="ECO:0000259" key="2">
    <source>
        <dbReference type="Pfam" id="PF02470"/>
    </source>
</evidence>
<reference evidence="3 4" key="1">
    <citation type="submission" date="2023-11" db="EMBL/GenBank/DDBJ databases">
        <authorList>
            <person name="Xu M."/>
            <person name="Jiang T."/>
        </authorList>
    </citation>
    <scope>NUCLEOTIDE SEQUENCE [LARGE SCALE GENOMIC DNA]</scope>
    <source>
        <strain evidence="3 4">SD</strain>
    </source>
</reference>
<protein>
    <submittedName>
        <fullName evidence="3">MlaD family protein</fullName>
    </submittedName>
</protein>
<comment type="caution">
    <text evidence="3">The sequence shown here is derived from an EMBL/GenBank/DDBJ whole genome shotgun (WGS) entry which is preliminary data.</text>
</comment>
<dbReference type="Proteomes" id="UP001277761">
    <property type="component" value="Unassembled WGS sequence"/>
</dbReference>